<dbReference type="PANTHER" id="PTHR30451">
    <property type="entry name" value="OUTER MEMBRANE USHER PROTEIN"/>
    <property type="match status" value="1"/>
</dbReference>
<gene>
    <name evidence="1" type="ORF">J4727_03115</name>
</gene>
<protein>
    <submittedName>
        <fullName evidence="1">Fimbria/pilus outer membrane usher protein</fullName>
    </submittedName>
</protein>
<name>A0A939NDZ8_PRORE</name>
<dbReference type="PANTHER" id="PTHR30451:SF21">
    <property type="entry name" value="FIMBRIAL USHER DOMAIN-CONTAINING PROTEIN YDET-RELATED"/>
    <property type="match status" value="1"/>
</dbReference>
<dbReference type="InterPro" id="IPR000015">
    <property type="entry name" value="Fimb_usher"/>
</dbReference>
<evidence type="ECO:0000313" key="1">
    <source>
        <dbReference type="EMBL" id="MBO1915855.1"/>
    </source>
</evidence>
<proteinExistence type="predicted"/>
<comment type="caution">
    <text evidence="1">The sequence shown here is derived from an EMBL/GenBank/DDBJ whole genome shotgun (WGS) entry which is preliminary data.</text>
</comment>
<dbReference type="GO" id="GO:0009279">
    <property type="term" value="C:cell outer membrane"/>
    <property type="evidence" value="ECO:0007669"/>
    <property type="project" value="TreeGrafter"/>
</dbReference>
<dbReference type="AlphaFoldDB" id="A0A939NDZ8"/>
<accession>A0A939NDZ8</accession>
<dbReference type="GO" id="GO:0015473">
    <property type="term" value="F:fimbrial usher porin activity"/>
    <property type="evidence" value="ECO:0007669"/>
    <property type="project" value="InterPro"/>
</dbReference>
<evidence type="ECO:0000313" key="2">
    <source>
        <dbReference type="Proteomes" id="UP000664477"/>
    </source>
</evidence>
<dbReference type="Proteomes" id="UP000664477">
    <property type="component" value="Unassembled WGS sequence"/>
</dbReference>
<reference evidence="1" key="1">
    <citation type="submission" date="2021-03" db="EMBL/GenBank/DDBJ databases">
        <title>Molecular epidemiology and mechanisms of colistin and carbapenem resistance in Enterobacteriaceae from clinical isolates, the environment and porcine samples in Pretoria, South Africa.</title>
        <authorList>
            <person name="Bogoshi D."/>
            <person name="Mbelle N.M."/>
            <person name="Naidoo V."/>
            <person name="Osei Sekyere J."/>
        </authorList>
    </citation>
    <scope>NUCLEOTIDE SEQUENCE</scope>
    <source>
        <strain evidence="1">C052</strain>
    </source>
</reference>
<dbReference type="Pfam" id="PF00577">
    <property type="entry name" value="Usher"/>
    <property type="match status" value="1"/>
</dbReference>
<organism evidence="1 2">
    <name type="scientific">Providencia rettgeri</name>
    <dbReference type="NCBI Taxonomy" id="587"/>
    <lineage>
        <taxon>Bacteria</taxon>
        <taxon>Pseudomonadati</taxon>
        <taxon>Pseudomonadota</taxon>
        <taxon>Gammaproteobacteria</taxon>
        <taxon>Enterobacterales</taxon>
        <taxon>Morganellaceae</taxon>
        <taxon>Providencia</taxon>
    </lineage>
</organism>
<dbReference type="EMBL" id="JAGETQ010000009">
    <property type="protein sequence ID" value="MBO1915855.1"/>
    <property type="molecule type" value="Genomic_DNA"/>
</dbReference>
<dbReference type="GO" id="GO:0009297">
    <property type="term" value="P:pilus assembly"/>
    <property type="evidence" value="ECO:0007669"/>
    <property type="project" value="InterPro"/>
</dbReference>
<sequence length="135" mass="15119">MNRYRFADRTFNSLSILLSKTLSTDKISIKANMFSLSYAQQLRGMNASANITASRKTYWNGKQNNYFSVGLNKFFDEGVMKGGNISLSLNQVRGANNKTDNQVYLSVSKPLSTETKMHQYRISPLTVTATSAQIT</sequence>